<evidence type="ECO:0000313" key="8">
    <source>
        <dbReference type="Proteomes" id="UP000501600"/>
    </source>
</evidence>
<gene>
    <name evidence="7" type="ORF">HF685_05955</name>
</gene>
<dbReference type="Pfam" id="PF02656">
    <property type="entry name" value="DUF202"/>
    <property type="match status" value="1"/>
</dbReference>
<name>A0A6H2DL02_9SPHN</name>
<keyword evidence="2 5" id="KW-0812">Transmembrane</keyword>
<dbReference type="EMBL" id="CP051217">
    <property type="protein sequence ID" value="QJB68878.1"/>
    <property type="molecule type" value="Genomic_DNA"/>
</dbReference>
<accession>A0A6H2DL02</accession>
<proteinExistence type="predicted"/>
<evidence type="ECO:0000313" key="7">
    <source>
        <dbReference type="EMBL" id="QJB68878.1"/>
    </source>
</evidence>
<dbReference type="AlphaFoldDB" id="A0A6H2DL02"/>
<organism evidence="7 8">
    <name type="scientific">Parasphingorhabdus halotolerans</name>
    <dbReference type="NCBI Taxonomy" id="2725558"/>
    <lineage>
        <taxon>Bacteria</taxon>
        <taxon>Pseudomonadati</taxon>
        <taxon>Pseudomonadota</taxon>
        <taxon>Alphaproteobacteria</taxon>
        <taxon>Sphingomonadales</taxon>
        <taxon>Sphingomonadaceae</taxon>
        <taxon>Parasphingorhabdus</taxon>
    </lineage>
</organism>
<feature type="transmembrane region" description="Helical" evidence="5">
    <location>
        <begin position="38"/>
        <end position="59"/>
    </location>
</feature>
<sequence>MSKNDKDSIELAEDRTDLAEDRTDWAEDRTVLANERTFAGWMRTGLAAVGIGLGFNALFGKLEPFWLPRAIATIFILIGIFIFYVAQRNGCLVQNRLSAHDATPMRGMNLKLVAGFMAFGSFCLVAGMWLIDIPGN</sequence>
<dbReference type="KEGG" id="phao:HF685_05955"/>
<reference evidence="7 8" key="1">
    <citation type="submission" date="2020-04" db="EMBL/GenBank/DDBJ databases">
        <title>Genome sequence for Sphingorhabdus sp. strain M1.</title>
        <authorList>
            <person name="Park S.-J."/>
        </authorList>
    </citation>
    <scope>NUCLEOTIDE SEQUENCE [LARGE SCALE GENOMIC DNA]</scope>
    <source>
        <strain evidence="7 8">JK6</strain>
    </source>
</reference>
<evidence type="ECO:0000256" key="1">
    <source>
        <dbReference type="ARBA" id="ARBA00004127"/>
    </source>
</evidence>
<keyword evidence="8" id="KW-1185">Reference proteome</keyword>
<evidence type="ECO:0000256" key="3">
    <source>
        <dbReference type="ARBA" id="ARBA00022989"/>
    </source>
</evidence>
<feature type="transmembrane region" description="Helical" evidence="5">
    <location>
        <begin position="65"/>
        <end position="86"/>
    </location>
</feature>
<dbReference type="Proteomes" id="UP000501600">
    <property type="component" value="Chromosome"/>
</dbReference>
<dbReference type="RefSeq" id="WP_168818720.1">
    <property type="nucleotide sequence ID" value="NZ_CP051217.1"/>
</dbReference>
<evidence type="ECO:0000259" key="6">
    <source>
        <dbReference type="Pfam" id="PF02656"/>
    </source>
</evidence>
<comment type="subcellular location">
    <subcellularLocation>
        <location evidence="1">Endomembrane system</location>
        <topology evidence="1">Multi-pass membrane protein</topology>
    </subcellularLocation>
</comment>
<dbReference type="GO" id="GO:0012505">
    <property type="term" value="C:endomembrane system"/>
    <property type="evidence" value="ECO:0007669"/>
    <property type="project" value="UniProtKB-SubCell"/>
</dbReference>
<feature type="domain" description="DUF202" evidence="6">
    <location>
        <begin position="29"/>
        <end position="89"/>
    </location>
</feature>
<evidence type="ECO:0000256" key="2">
    <source>
        <dbReference type="ARBA" id="ARBA00022692"/>
    </source>
</evidence>
<evidence type="ECO:0000256" key="5">
    <source>
        <dbReference type="SAM" id="Phobius"/>
    </source>
</evidence>
<protein>
    <submittedName>
        <fullName evidence="7">DUF202 domain-containing protein</fullName>
    </submittedName>
</protein>
<feature type="transmembrane region" description="Helical" evidence="5">
    <location>
        <begin position="112"/>
        <end position="131"/>
    </location>
</feature>
<keyword evidence="3 5" id="KW-1133">Transmembrane helix</keyword>
<dbReference type="InterPro" id="IPR003807">
    <property type="entry name" value="DUF202"/>
</dbReference>
<keyword evidence="4 5" id="KW-0472">Membrane</keyword>
<evidence type="ECO:0000256" key="4">
    <source>
        <dbReference type="ARBA" id="ARBA00023136"/>
    </source>
</evidence>